<organism evidence="5">
    <name type="scientific">Micromonas pusilla (strain CCMP1545)</name>
    <name type="common">Picoplanktonic green alga</name>
    <dbReference type="NCBI Taxonomy" id="564608"/>
    <lineage>
        <taxon>Eukaryota</taxon>
        <taxon>Viridiplantae</taxon>
        <taxon>Chlorophyta</taxon>
        <taxon>Mamiellophyceae</taxon>
        <taxon>Mamiellales</taxon>
        <taxon>Mamiellaceae</taxon>
        <taxon>Micromonas</taxon>
    </lineage>
</organism>
<feature type="compositionally biased region" description="Low complexity" evidence="1">
    <location>
        <begin position="624"/>
        <end position="637"/>
    </location>
</feature>
<dbReference type="RefSeq" id="XP_003056986.1">
    <property type="nucleotide sequence ID" value="XM_003056940.1"/>
</dbReference>
<feature type="transmembrane region" description="Helical" evidence="2">
    <location>
        <begin position="571"/>
        <end position="592"/>
    </location>
</feature>
<evidence type="ECO:0000256" key="3">
    <source>
        <dbReference type="SAM" id="SignalP"/>
    </source>
</evidence>
<gene>
    <name evidence="4" type="ORF">MICPUCDRAFT_38961</name>
</gene>
<feature type="region of interest" description="Disordered" evidence="1">
    <location>
        <begin position="624"/>
        <end position="676"/>
    </location>
</feature>
<feature type="chain" id="PRO_5002912000" evidence="3">
    <location>
        <begin position="29"/>
        <end position="713"/>
    </location>
</feature>
<evidence type="ECO:0000313" key="4">
    <source>
        <dbReference type="EMBL" id="EEH58631.1"/>
    </source>
</evidence>
<protein>
    <submittedName>
        <fullName evidence="4">Predicted protein</fullName>
    </submittedName>
</protein>
<evidence type="ECO:0000256" key="2">
    <source>
        <dbReference type="SAM" id="Phobius"/>
    </source>
</evidence>
<sequence length="713" mass="70448">MPRLISARALVLALALCALCSAPGLARADAGPSVDFSHVRDFIRAKGASSTASGADGSVGLMDALFASDALVAARAGGRARGGAAASAANAAGRRRLLGGANPETGAAGDEPEATNADADADADATDATDTTETSRNFLANALLLNRLRASLARDDDAAAATDGGGDAAQTGVAAAALAAALRSYAPAATVFGGVLRDIAARRETALTPPPPAAADSTVTASDAVDSTVTATGTAFDAARRAAAARAMEFLLNATGDGALATVAAMSAPGSSDGNGTSTATAAELAAALDAWTAALDLGSVDVAAAIDAAIDAGVEGMRTSVAADADAAAAYEALFASSLEAAGAFIQGQFNASLSSNAEGGGGGGGGDGTNSSALTGQSFNDLLGAAIEMAQRNALEFVNLGVTPDGDGVDDLSPENAVALLDRVTEVLALARGEFTSALEGSNATDPAGIAGIPFDGAAAGADGYLSYAELMRMIGDVTGLPVTEDGSGGVALTATDDTSWLEQNFAVFGDDPLGLFNFSSLDDGGVAALSGPPSPTETEDESSTEDTAPSKSEKKDLLDSGNLTMEAILLRATIVLAACVVLCGCCVLCKRAASCRRDVDGNSRSRRMTSTNDMRAAAAADAAANGTETGDANANRVTRTETSTKIDLSDATGGGGGGGETLESFPLGRGRGVTADDTGEIRLALGKIETKVDALGKKARDAANGVDNRA</sequence>
<reference evidence="4 5" key="1">
    <citation type="journal article" date="2009" name="Science">
        <title>Green evolution and dynamic adaptations revealed by genomes of the marine picoeukaryotes Micromonas.</title>
        <authorList>
            <person name="Worden A.Z."/>
            <person name="Lee J.H."/>
            <person name="Mock T."/>
            <person name="Rouze P."/>
            <person name="Simmons M.P."/>
            <person name="Aerts A.L."/>
            <person name="Allen A.E."/>
            <person name="Cuvelier M.L."/>
            <person name="Derelle E."/>
            <person name="Everett M.V."/>
            <person name="Foulon E."/>
            <person name="Grimwood J."/>
            <person name="Gundlach H."/>
            <person name="Henrissat B."/>
            <person name="Napoli C."/>
            <person name="McDonald S.M."/>
            <person name="Parker M.S."/>
            <person name="Rombauts S."/>
            <person name="Salamov A."/>
            <person name="Von Dassow P."/>
            <person name="Badger J.H."/>
            <person name="Coutinho P.M."/>
            <person name="Demir E."/>
            <person name="Dubchak I."/>
            <person name="Gentemann C."/>
            <person name="Eikrem W."/>
            <person name="Gready J.E."/>
            <person name="John U."/>
            <person name="Lanier W."/>
            <person name="Lindquist E.A."/>
            <person name="Lucas S."/>
            <person name="Mayer K.F."/>
            <person name="Moreau H."/>
            <person name="Not F."/>
            <person name="Otillar R."/>
            <person name="Panaud O."/>
            <person name="Pangilinan J."/>
            <person name="Paulsen I."/>
            <person name="Piegu B."/>
            <person name="Poliakov A."/>
            <person name="Robbens S."/>
            <person name="Schmutz J."/>
            <person name="Toulza E."/>
            <person name="Wyss T."/>
            <person name="Zelensky A."/>
            <person name="Zhou K."/>
            <person name="Armbrust E.V."/>
            <person name="Bhattacharya D."/>
            <person name="Goodenough U.W."/>
            <person name="Van de Peer Y."/>
            <person name="Grigoriev I.V."/>
        </authorList>
    </citation>
    <scope>NUCLEOTIDE SEQUENCE [LARGE SCALE GENOMIC DNA]</scope>
    <source>
        <strain evidence="4 5">CCMP1545</strain>
    </source>
</reference>
<feature type="region of interest" description="Disordered" evidence="1">
    <location>
        <begin position="530"/>
        <end position="559"/>
    </location>
</feature>
<keyword evidence="2" id="KW-0812">Transmembrane</keyword>
<keyword evidence="5" id="KW-1185">Reference proteome</keyword>
<keyword evidence="2" id="KW-0472">Membrane</keyword>
<dbReference type="GeneID" id="9682899"/>
<feature type="region of interest" description="Disordered" evidence="1">
    <location>
        <begin position="98"/>
        <end position="132"/>
    </location>
</feature>
<keyword evidence="3" id="KW-0732">Signal</keyword>
<proteinExistence type="predicted"/>
<evidence type="ECO:0000256" key="1">
    <source>
        <dbReference type="SAM" id="MobiDB-lite"/>
    </source>
</evidence>
<dbReference type="Proteomes" id="UP000001876">
    <property type="component" value="Unassembled WGS sequence"/>
</dbReference>
<name>C1MMT5_MICPC</name>
<feature type="compositionally biased region" description="Basic and acidic residues" evidence="1">
    <location>
        <begin position="641"/>
        <end position="651"/>
    </location>
</feature>
<dbReference type="KEGG" id="mpp:MICPUCDRAFT_38961"/>
<feature type="signal peptide" evidence="3">
    <location>
        <begin position="1"/>
        <end position="28"/>
    </location>
</feature>
<keyword evidence="2" id="KW-1133">Transmembrane helix</keyword>
<evidence type="ECO:0000313" key="5">
    <source>
        <dbReference type="Proteomes" id="UP000001876"/>
    </source>
</evidence>
<dbReference type="AlphaFoldDB" id="C1MMT5"/>
<dbReference type="EMBL" id="GG663737">
    <property type="protein sequence ID" value="EEH58631.1"/>
    <property type="molecule type" value="Genomic_DNA"/>
</dbReference>
<accession>C1MMT5</accession>